<dbReference type="GO" id="GO:0009055">
    <property type="term" value="F:electron transfer activity"/>
    <property type="evidence" value="ECO:0007669"/>
    <property type="project" value="InterPro"/>
</dbReference>
<reference evidence="14" key="2">
    <citation type="submission" date="2020-08" db="EMBL/GenBank/DDBJ databases">
        <title>Plant Genome Project.</title>
        <authorList>
            <person name="Zhang R.-G."/>
        </authorList>
    </citation>
    <scope>NUCLEOTIDE SEQUENCE</scope>
    <source>
        <strain evidence="14">Huo1</strain>
        <tissue evidence="14">Leaf</tissue>
    </source>
</reference>
<sequence length="750" mass="83702">MEEEMVELAAEEDEEEVEYTFTAYEIDLDYEFDAARFFDFSHDESPLQARQAELWFHSAGSYPPSPFVQNLGPREEILFENVNISPKSKGVDSMNLCESDSDVEECHEIIVMNYGGTSSPLLQFVCYHCGMSMMEKRKKEELPALYILTASKSFKVDPKIYPQSDTQSRPSKKPTYPRSSTLMKPTVSQLAKQNRPVQAGYSRSNICVFEKASKSSANGCVVENQAAKRQKLEGGLLRKVEGTDQLQQTNFVHKVPKRDGVLNGPRQTKPRITIPRDHHLETACRAQRLRSNSIKDEKEASTVGRFKALPLNKKILEAPSLLPKRSIPHQQTFQEFHLKTSERAAQHGSAAFKSTAPSNHSDKGLHKYSSNITKECGNKVPGRYSTVNTAYRADARQTSQHCFKALPLNKKILTSKGDMGIFRNIKKETTVPMEFNFQTEKRCHDNPLTGLFNKLSLAAPEAQVPNFESRVPCSINRSTKVSPDTFVARGSKENGWGSFQKGYQIKQPTKLKQPLLGGNMQFSGNYLKDEVISWSKPIRYKQATLIDRSGIEADKHISCSWFSRQWFKAECNVILSYLNKAPTLVHLKMALIALLFVAMMAAPAFGSDYVVGDDAGWKLNVNYTAWAQGKEFHVGDRLIFKYAQGSHNLHRLSNAADFQECRMSGASLTGSDIITLASPGKKWYACGVSEHCSKGMKLAINVISDSAPSPSPSPSPPPLVDSAANGYSALISWAWAWAFAALVLYKTIIA</sequence>
<evidence type="ECO:0000256" key="7">
    <source>
        <dbReference type="ARBA" id="ARBA00022989"/>
    </source>
</evidence>
<dbReference type="GO" id="GO:0030295">
    <property type="term" value="F:protein kinase activator activity"/>
    <property type="evidence" value="ECO:0007669"/>
    <property type="project" value="TreeGrafter"/>
</dbReference>
<proteinExistence type="predicted"/>
<keyword evidence="2" id="KW-0813">Transport</keyword>
<keyword evidence="15" id="KW-1185">Reference proteome</keyword>
<evidence type="ECO:0000256" key="3">
    <source>
        <dbReference type="ARBA" id="ARBA00022692"/>
    </source>
</evidence>
<comment type="subcellular location">
    <subcellularLocation>
        <location evidence="1">Membrane</location>
        <topology evidence="1">Single-pass type I membrane protein</topology>
    </subcellularLocation>
</comment>
<evidence type="ECO:0000313" key="15">
    <source>
        <dbReference type="Proteomes" id="UP000298416"/>
    </source>
</evidence>
<reference evidence="14" key="1">
    <citation type="submission" date="2018-01" db="EMBL/GenBank/DDBJ databases">
        <authorList>
            <person name="Mao J.F."/>
        </authorList>
    </citation>
    <scope>NUCLEOTIDE SEQUENCE</scope>
    <source>
        <strain evidence="14">Huo1</strain>
        <tissue evidence="14">Leaf</tissue>
    </source>
</reference>
<dbReference type="Pfam" id="PF02298">
    <property type="entry name" value="Cu_bind_like"/>
    <property type="match status" value="1"/>
</dbReference>
<evidence type="ECO:0000256" key="4">
    <source>
        <dbReference type="ARBA" id="ARBA00022723"/>
    </source>
</evidence>
<keyword evidence="4" id="KW-0479">Metal-binding</keyword>
<accession>A0A8X8XKX1</accession>
<dbReference type="PANTHER" id="PTHR14326">
    <property type="entry name" value="TARGETING PROTEIN FOR XKLP2"/>
    <property type="match status" value="1"/>
</dbReference>
<dbReference type="GO" id="GO:0090307">
    <property type="term" value="P:mitotic spindle assembly"/>
    <property type="evidence" value="ECO:0007669"/>
    <property type="project" value="TreeGrafter"/>
</dbReference>
<dbReference type="FunFam" id="2.60.40.420:FF:000067">
    <property type="entry name" value="Cupredoxin superfamily protein"/>
    <property type="match status" value="1"/>
</dbReference>
<evidence type="ECO:0000256" key="5">
    <source>
        <dbReference type="ARBA" id="ARBA00022729"/>
    </source>
</evidence>
<evidence type="ECO:0000256" key="6">
    <source>
        <dbReference type="ARBA" id="ARBA00022982"/>
    </source>
</evidence>
<evidence type="ECO:0000313" key="14">
    <source>
        <dbReference type="EMBL" id="KAG6416295.1"/>
    </source>
</evidence>
<dbReference type="InterPro" id="IPR008972">
    <property type="entry name" value="Cupredoxin"/>
</dbReference>
<dbReference type="GO" id="GO:0046872">
    <property type="term" value="F:metal ion binding"/>
    <property type="evidence" value="ECO:0007669"/>
    <property type="project" value="UniProtKB-KW"/>
</dbReference>
<evidence type="ECO:0000256" key="10">
    <source>
        <dbReference type="ARBA" id="ARBA00023157"/>
    </source>
</evidence>
<dbReference type="GO" id="GO:0060236">
    <property type="term" value="P:regulation of mitotic spindle organization"/>
    <property type="evidence" value="ECO:0007669"/>
    <property type="project" value="InterPro"/>
</dbReference>
<keyword evidence="11" id="KW-0325">Glycoprotein</keyword>
<keyword evidence="5" id="KW-0732">Signal</keyword>
<dbReference type="Gene3D" id="2.60.40.420">
    <property type="entry name" value="Cupredoxins - blue copper proteins"/>
    <property type="match status" value="1"/>
</dbReference>
<dbReference type="InterPro" id="IPR027330">
    <property type="entry name" value="TPX2_central_dom"/>
</dbReference>
<feature type="region of interest" description="Disordered" evidence="12">
    <location>
        <begin position="159"/>
        <end position="195"/>
    </location>
</feature>
<dbReference type="Proteomes" id="UP000298416">
    <property type="component" value="Unassembled WGS sequence"/>
</dbReference>
<keyword evidence="6" id="KW-0249">Electron transport</keyword>
<comment type="caution">
    <text evidence="14">The sequence shown here is derived from an EMBL/GenBank/DDBJ whole genome shotgun (WGS) entry which is preliminary data.</text>
</comment>
<gene>
    <name evidence="14" type="ORF">SASPL_123722</name>
</gene>
<keyword evidence="3" id="KW-0812">Transmembrane</keyword>
<evidence type="ECO:0000259" key="13">
    <source>
        <dbReference type="PROSITE" id="PS51485"/>
    </source>
</evidence>
<dbReference type="CDD" id="cd04216">
    <property type="entry name" value="Phytocyanin"/>
    <property type="match status" value="1"/>
</dbReference>
<dbReference type="GO" id="GO:0008017">
    <property type="term" value="F:microtubule binding"/>
    <property type="evidence" value="ECO:0007669"/>
    <property type="project" value="TreeGrafter"/>
</dbReference>
<dbReference type="AlphaFoldDB" id="A0A8X8XKX1"/>
<feature type="region of interest" description="Disordered" evidence="12">
    <location>
        <begin position="344"/>
        <end position="366"/>
    </location>
</feature>
<dbReference type="GO" id="GO:0005819">
    <property type="term" value="C:spindle"/>
    <property type="evidence" value="ECO:0007669"/>
    <property type="project" value="InterPro"/>
</dbReference>
<keyword evidence="10" id="KW-1015">Disulfide bond</keyword>
<feature type="compositionally biased region" description="Polar residues" evidence="12">
    <location>
        <begin position="177"/>
        <end position="195"/>
    </location>
</feature>
<organism evidence="14">
    <name type="scientific">Salvia splendens</name>
    <name type="common">Scarlet sage</name>
    <dbReference type="NCBI Taxonomy" id="180675"/>
    <lineage>
        <taxon>Eukaryota</taxon>
        <taxon>Viridiplantae</taxon>
        <taxon>Streptophyta</taxon>
        <taxon>Embryophyta</taxon>
        <taxon>Tracheophyta</taxon>
        <taxon>Spermatophyta</taxon>
        <taxon>Magnoliopsida</taxon>
        <taxon>eudicotyledons</taxon>
        <taxon>Gunneridae</taxon>
        <taxon>Pentapetalae</taxon>
        <taxon>asterids</taxon>
        <taxon>lamiids</taxon>
        <taxon>Lamiales</taxon>
        <taxon>Lamiaceae</taxon>
        <taxon>Nepetoideae</taxon>
        <taxon>Mentheae</taxon>
        <taxon>Salviinae</taxon>
        <taxon>Salvia</taxon>
        <taxon>Salvia subgen. Calosphace</taxon>
        <taxon>core Calosphace</taxon>
    </lineage>
</organism>
<evidence type="ECO:0000256" key="12">
    <source>
        <dbReference type="SAM" id="MobiDB-lite"/>
    </source>
</evidence>
<protein>
    <recommendedName>
        <fullName evidence="13">Phytocyanin domain-containing protein</fullName>
    </recommendedName>
</protein>
<evidence type="ECO:0000256" key="8">
    <source>
        <dbReference type="ARBA" id="ARBA00023008"/>
    </source>
</evidence>
<evidence type="ECO:0000256" key="9">
    <source>
        <dbReference type="ARBA" id="ARBA00023136"/>
    </source>
</evidence>
<dbReference type="InterPro" id="IPR003245">
    <property type="entry name" value="Phytocyanin_dom"/>
</dbReference>
<feature type="domain" description="Phytocyanin" evidence="13">
    <location>
        <begin position="607"/>
        <end position="704"/>
    </location>
</feature>
<dbReference type="SUPFAM" id="SSF49503">
    <property type="entry name" value="Cupredoxins"/>
    <property type="match status" value="1"/>
</dbReference>
<evidence type="ECO:0000256" key="1">
    <source>
        <dbReference type="ARBA" id="ARBA00004479"/>
    </source>
</evidence>
<dbReference type="Pfam" id="PF12214">
    <property type="entry name" value="TPX2_importin"/>
    <property type="match status" value="1"/>
</dbReference>
<keyword evidence="9" id="KW-0472">Membrane</keyword>
<dbReference type="EMBL" id="PNBA02000008">
    <property type="protein sequence ID" value="KAG6416295.1"/>
    <property type="molecule type" value="Genomic_DNA"/>
</dbReference>
<dbReference type="InterPro" id="IPR009675">
    <property type="entry name" value="TPX2_fam"/>
</dbReference>
<evidence type="ECO:0000256" key="11">
    <source>
        <dbReference type="ARBA" id="ARBA00023180"/>
    </source>
</evidence>
<dbReference type="PROSITE" id="PS51485">
    <property type="entry name" value="PHYTOCYANIN"/>
    <property type="match status" value="1"/>
</dbReference>
<evidence type="ECO:0000256" key="2">
    <source>
        <dbReference type="ARBA" id="ARBA00022448"/>
    </source>
</evidence>
<name>A0A8X8XKX1_SALSN</name>
<dbReference type="GO" id="GO:0009610">
    <property type="term" value="P:response to symbiotic fungus"/>
    <property type="evidence" value="ECO:0007669"/>
    <property type="project" value="UniProtKB-ARBA"/>
</dbReference>
<dbReference type="PANTHER" id="PTHR14326:SF15">
    <property type="entry name" value="OS06G0130200 PROTEIN"/>
    <property type="match status" value="1"/>
</dbReference>
<dbReference type="GO" id="GO:0005880">
    <property type="term" value="C:nuclear microtubule"/>
    <property type="evidence" value="ECO:0007669"/>
    <property type="project" value="TreeGrafter"/>
</dbReference>
<dbReference type="GO" id="GO:0016020">
    <property type="term" value="C:membrane"/>
    <property type="evidence" value="ECO:0007669"/>
    <property type="project" value="UniProtKB-SubCell"/>
</dbReference>
<keyword evidence="8" id="KW-0186">Copper</keyword>
<keyword evidence="7" id="KW-1133">Transmembrane helix</keyword>